<keyword evidence="3" id="KW-1003">Cell membrane</keyword>
<feature type="transmembrane region" description="Helical" evidence="20">
    <location>
        <begin position="739"/>
        <end position="764"/>
    </location>
</feature>
<feature type="signal peptide" evidence="21">
    <location>
        <begin position="1"/>
        <end position="24"/>
    </location>
</feature>
<dbReference type="AlphaFoldDB" id="A0A6P7PFS5"/>
<dbReference type="KEGG" id="bspl:114869296"/>
<keyword evidence="23" id="KW-1185">Reference proteome</keyword>
<dbReference type="SUPFAM" id="SSF53822">
    <property type="entry name" value="Periplasmic binding protein-like I"/>
    <property type="match status" value="1"/>
</dbReference>
<evidence type="ECO:0000256" key="1">
    <source>
        <dbReference type="ARBA" id="ARBA00004279"/>
    </source>
</evidence>
<feature type="region of interest" description="Disordered" evidence="19">
    <location>
        <begin position="970"/>
        <end position="997"/>
    </location>
</feature>
<dbReference type="RefSeq" id="XP_029029243.1">
    <property type="nucleotide sequence ID" value="XM_029173410.3"/>
</dbReference>
<dbReference type="InterPro" id="IPR001828">
    <property type="entry name" value="ANF_lig-bd_rcpt"/>
</dbReference>
<evidence type="ECO:0000256" key="21">
    <source>
        <dbReference type="SAM" id="SignalP"/>
    </source>
</evidence>
<dbReference type="InterPro" id="IPR050726">
    <property type="entry name" value="mGluR"/>
</dbReference>
<dbReference type="OrthoDB" id="425344at2759"/>
<keyword evidence="13" id="KW-0325">Glycoprotein</keyword>
<dbReference type="Gene3D" id="3.40.50.2300">
    <property type="match status" value="2"/>
</dbReference>
<dbReference type="InterPro" id="IPR000202">
    <property type="entry name" value="GPCR_3_mGluR5"/>
</dbReference>
<keyword evidence="16" id="KW-0966">Cell projection</keyword>
<evidence type="ECO:0000256" key="11">
    <source>
        <dbReference type="ARBA" id="ARBA00023157"/>
    </source>
</evidence>
<keyword evidence="9" id="KW-0297">G-protein coupled receptor</keyword>
<keyword evidence="8" id="KW-0770">Synapse</keyword>
<accession>A0A6P7PFS5</accession>
<keyword evidence="10 20" id="KW-0472">Membrane</keyword>
<dbReference type="GO" id="GO:0007268">
    <property type="term" value="P:chemical synaptic transmission"/>
    <property type="evidence" value="ECO:0007669"/>
    <property type="project" value="UniProtKB-ARBA"/>
</dbReference>
<evidence type="ECO:0000256" key="5">
    <source>
        <dbReference type="ARBA" id="ARBA00022692"/>
    </source>
</evidence>
<evidence type="ECO:0000256" key="2">
    <source>
        <dbReference type="ARBA" id="ARBA00007242"/>
    </source>
</evidence>
<dbReference type="InterPro" id="IPR000337">
    <property type="entry name" value="GPCR_3"/>
</dbReference>
<feature type="domain" description="G-protein coupled receptors family 3 profile" evidence="22">
    <location>
        <begin position="584"/>
        <end position="846"/>
    </location>
</feature>
<dbReference type="InterPro" id="IPR019588">
    <property type="entry name" value="Metabotropic_Glu_rcpt_Homer-bd"/>
</dbReference>
<feature type="transmembrane region" description="Helical" evidence="20">
    <location>
        <begin position="692"/>
        <end position="719"/>
    </location>
</feature>
<keyword evidence="6 21" id="KW-0732">Signal</keyword>
<evidence type="ECO:0000256" key="13">
    <source>
        <dbReference type="ARBA" id="ARBA00023180"/>
    </source>
</evidence>
<comment type="subcellular location">
    <subcellularLocation>
        <location evidence="1">Cell projection</location>
        <location evidence="1">Dendrite</location>
    </subcellularLocation>
    <subcellularLocation>
        <location evidence="17">Postsynaptic cell membrane</location>
        <topology evidence="17">Multi-pass membrane protein</topology>
    </subcellularLocation>
</comment>
<reference evidence="24" key="1">
    <citation type="submission" date="2025-08" db="UniProtKB">
        <authorList>
            <consortium name="RefSeq"/>
        </authorList>
    </citation>
    <scope>IDENTIFICATION</scope>
</reference>
<dbReference type="PRINTS" id="PR00248">
    <property type="entry name" value="GPCRMGR"/>
</dbReference>
<feature type="transmembrane region" description="Helical" evidence="20">
    <location>
        <begin position="622"/>
        <end position="642"/>
    </location>
</feature>
<dbReference type="PROSITE" id="PS50259">
    <property type="entry name" value="G_PROTEIN_RECEP_F3_4"/>
    <property type="match status" value="1"/>
</dbReference>
<dbReference type="GO" id="GO:0007206">
    <property type="term" value="P:phospholipase C-activating G protein-coupled glutamate receptor signaling pathway"/>
    <property type="evidence" value="ECO:0007669"/>
    <property type="project" value="UniProtKB-ARBA"/>
</dbReference>
<evidence type="ECO:0000256" key="20">
    <source>
        <dbReference type="SAM" id="Phobius"/>
    </source>
</evidence>
<dbReference type="PRINTS" id="PR00593">
    <property type="entry name" value="MTABOTROPICR"/>
</dbReference>
<organism evidence="23 24">
    <name type="scientific">Betta splendens</name>
    <name type="common">Siamese fighting fish</name>
    <dbReference type="NCBI Taxonomy" id="158456"/>
    <lineage>
        <taxon>Eukaryota</taxon>
        <taxon>Metazoa</taxon>
        <taxon>Chordata</taxon>
        <taxon>Craniata</taxon>
        <taxon>Vertebrata</taxon>
        <taxon>Euteleostomi</taxon>
        <taxon>Actinopterygii</taxon>
        <taxon>Neopterygii</taxon>
        <taxon>Teleostei</taxon>
        <taxon>Neoteleostei</taxon>
        <taxon>Acanthomorphata</taxon>
        <taxon>Anabantaria</taxon>
        <taxon>Anabantiformes</taxon>
        <taxon>Anabantoidei</taxon>
        <taxon>Osphronemidae</taxon>
        <taxon>Betta</taxon>
    </lineage>
</organism>
<evidence type="ECO:0000256" key="8">
    <source>
        <dbReference type="ARBA" id="ARBA00023018"/>
    </source>
</evidence>
<evidence type="ECO:0000256" key="12">
    <source>
        <dbReference type="ARBA" id="ARBA00023170"/>
    </source>
</evidence>
<evidence type="ECO:0000256" key="7">
    <source>
        <dbReference type="ARBA" id="ARBA00022989"/>
    </source>
</evidence>
<dbReference type="InterPro" id="IPR000162">
    <property type="entry name" value="GPCR_3_mtglu_rcpt"/>
</dbReference>
<dbReference type="PANTHER" id="PTHR24060">
    <property type="entry name" value="METABOTROPIC GLUTAMATE RECEPTOR"/>
    <property type="match status" value="1"/>
</dbReference>
<comment type="similarity">
    <text evidence="2">Belongs to the G-protein coupled receptor 3 family.</text>
</comment>
<feature type="compositionally biased region" description="Low complexity" evidence="19">
    <location>
        <begin position="1145"/>
        <end position="1161"/>
    </location>
</feature>
<dbReference type="GO" id="GO:0004930">
    <property type="term" value="F:G protein-coupled receptor activity"/>
    <property type="evidence" value="ECO:0007669"/>
    <property type="project" value="UniProtKB-KW"/>
</dbReference>
<dbReference type="InterPro" id="IPR017978">
    <property type="entry name" value="GPCR_3_C"/>
</dbReference>
<dbReference type="CDD" id="cd06374">
    <property type="entry name" value="PBP1_mGluR_groupI"/>
    <property type="match status" value="1"/>
</dbReference>
<name>A0A6P7PFS5_BETSP</name>
<proteinExistence type="inferred from homology"/>
<evidence type="ECO:0000256" key="3">
    <source>
        <dbReference type="ARBA" id="ARBA00022475"/>
    </source>
</evidence>
<dbReference type="GO" id="GO:0008066">
    <property type="term" value="F:glutamate receptor activity"/>
    <property type="evidence" value="ECO:0007669"/>
    <property type="project" value="UniProtKB-ARBA"/>
</dbReference>
<dbReference type="Pfam" id="PF07562">
    <property type="entry name" value="NCD3G"/>
    <property type="match status" value="1"/>
</dbReference>
<sequence length="1180" mass="129839">MAGGGRLCVVLLVVSVSLEVGVNGQNNERRVLAHIPGDIIIGALFSVHHQPPADKVHERKCGAVREQYGIQRVEAMMHTLDRINADPTILPNITLGCEIRDSCWHSAVALEQSIEFIRDTLVSSEEEENQGRCAADAGSLMLQGKKPIVGLIGPGSSSVAIQVQNLLQLFNIPQIAYSATSMDLSDKSLFKYFMRVVPSDMQQARAMVDIVKRYGWSYVSAIHTEGNYGESGMEAFKDMAAMEGICIAHSDKIYSNAGEQSFDKLLQKLRAHLPKARVVACFCEGMTVRGILMAMRRQKLVGEFLLVGSDGWADRYDVTDGYQREAAGGITIKLKSAYVTWFDDYYLNLTPDANLRNPWFPEFWQHRFQCRLRGHAQENVAYNRSCTWRESLRHQYAQDTKMGFVINAIYSMAYGLHAMQQALCPGYKGLCDAMRPIDGRKLLDFLMKTNFIGVSGEIIHFDQNGDSPGRYEIMNFKQVGVDKYSYIHVGSWDQGGLKMNDEEIWSNSSDVIQSVCSEPCQKAQIKVIRKGEVSCCWTCTPCKDNEFVFDEYTCRACNLGSWPTFDLTGCEPIPVQYVRWGDPEPIAAVAFSCLGLMATLFVTSVFIKFWDTPVVKSSSRELCYIILAGICLGYLCTFSLIAKPHIIYCYLQRLGIGLSPAMSYSALVTKTNRIARILAGSKKKICTKKPRFMSACAQLVIAFLLILLQLGIIVALLIIEPPQVIHDYPSIREVHLICNLTTLGVVAPLGYNGLLILSCTFYAFKTRNVPANFNEAKYIAFTMYTTCIIWLAFVPIYFGSNYKIITMCFSVSLSATVALCCMFVPKVYIMLAKPEKNVRSAFTTSTVVRMHVGDAKKAAKTGKSNSSMANLFRRRGSAQDNVSSNGKSMTWAQNERSYRPNLWKRMSFHVKKKEAVEANQTAIIKPFSKGGEAPANTNVEEQYEEPRASEPFTCLPPHAPLTASLHAGKAPALQGGRDGEGTQALPSYAPEPPVGTRRRSVEGMVMGDPSIVGVGDIGIAMIGGQTQGTIMDQISCVVNRFTANISELNTMMLPGGAVVDVGLTPAPPAASDAAPGPPLYLAPRGKQPPVTLTTYAEVAAVSNFCDNRPAGKIYEHLAGACVSSRRAKDMEELVALTPPSPFRDSSLSSNGSSPPSLSPASEAEYDQLLLRHYSQSSSSL</sequence>
<dbReference type="PROSITE" id="PS00980">
    <property type="entry name" value="G_PROTEIN_RECEP_F3_2"/>
    <property type="match status" value="1"/>
</dbReference>
<dbReference type="Pfam" id="PF01094">
    <property type="entry name" value="ANF_receptor"/>
    <property type="match status" value="1"/>
</dbReference>
<keyword evidence="15" id="KW-0628">Postsynaptic cell membrane</keyword>
<evidence type="ECO:0000256" key="4">
    <source>
        <dbReference type="ARBA" id="ARBA00022553"/>
    </source>
</evidence>
<evidence type="ECO:0000256" key="16">
    <source>
        <dbReference type="ARBA" id="ARBA00023273"/>
    </source>
</evidence>
<feature type="transmembrane region" description="Helical" evidence="20">
    <location>
        <begin position="804"/>
        <end position="829"/>
    </location>
</feature>
<dbReference type="GO" id="GO:0030425">
    <property type="term" value="C:dendrite"/>
    <property type="evidence" value="ECO:0007669"/>
    <property type="project" value="UniProtKB-SubCell"/>
</dbReference>
<keyword evidence="12 24" id="KW-0675">Receptor</keyword>
<protein>
    <recommendedName>
        <fullName evidence="18">Metabotropic glutamate receptor 1</fullName>
    </recommendedName>
</protein>
<evidence type="ECO:0000256" key="6">
    <source>
        <dbReference type="ARBA" id="ARBA00022729"/>
    </source>
</evidence>
<dbReference type="PROSITE" id="PS00981">
    <property type="entry name" value="G_PROTEIN_RECEP_F3_3"/>
    <property type="match status" value="1"/>
</dbReference>
<dbReference type="Pfam" id="PF10606">
    <property type="entry name" value="GluR_Homer-bdg"/>
    <property type="match status" value="1"/>
</dbReference>
<evidence type="ECO:0000256" key="15">
    <source>
        <dbReference type="ARBA" id="ARBA00023257"/>
    </source>
</evidence>
<evidence type="ECO:0000256" key="19">
    <source>
        <dbReference type="SAM" id="MobiDB-lite"/>
    </source>
</evidence>
<dbReference type="InterPro" id="IPR011500">
    <property type="entry name" value="GPCR_3_9-Cys_dom"/>
</dbReference>
<dbReference type="GO" id="GO:0045211">
    <property type="term" value="C:postsynaptic membrane"/>
    <property type="evidence" value="ECO:0007669"/>
    <property type="project" value="UniProtKB-SubCell"/>
</dbReference>
<evidence type="ECO:0000313" key="23">
    <source>
        <dbReference type="Proteomes" id="UP000515150"/>
    </source>
</evidence>
<dbReference type="FunFam" id="3.40.50.2300:FF:000337">
    <property type="entry name" value="Metabotropic glutamate receptor 1"/>
    <property type="match status" value="1"/>
</dbReference>
<dbReference type="FunFam" id="2.10.50.30:FF:000001">
    <property type="entry name" value="metabotropic glutamate receptor 1"/>
    <property type="match status" value="1"/>
</dbReference>
<keyword evidence="7 20" id="KW-1133">Transmembrane helix</keyword>
<dbReference type="CDD" id="cd15450">
    <property type="entry name" value="7tmC_mGluR5"/>
    <property type="match status" value="1"/>
</dbReference>
<evidence type="ECO:0000256" key="17">
    <source>
        <dbReference type="ARBA" id="ARBA00034104"/>
    </source>
</evidence>
<dbReference type="GeneID" id="114869296"/>
<dbReference type="SMART" id="SM01229">
    <property type="entry name" value="GluR_Homer-bdg"/>
    <property type="match status" value="1"/>
</dbReference>
<dbReference type="GO" id="GO:0042391">
    <property type="term" value="P:regulation of membrane potential"/>
    <property type="evidence" value="ECO:0007669"/>
    <property type="project" value="UniProtKB-ARBA"/>
</dbReference>
<feature type="transmembrane region" description="Helical" evidence="20">
    <location>
        <begin position="776"/>
        <end position="798"/>
    </location>
</feature>
<evidence type="ECO:0000256" key="10">
    <source>
        <dbReference type="ARBA" id="ARBA00023136"/>
    </source>
</evidence>
<dbReference type="Gene3D" id="2.10.50.30">
    <property type="entry name" value="GPCR, family 3, nine cysteines domain"/>
    <property type="match status" value="1"/>
</dbReference>
<keyword evidence="11" id="KW-1015">Disulfide bond</keyword>
<dbReference type="Pfam" id="PF00003">
    <property type="entry name" value="7tm_3"/>
    <property type="match status" value="1"/>
</dbReference>
<dbReference type="PROSITE" id="PS00979">
    <property type="entry name" value="G_PROTEIN_RECEP_F3_1"/>
    <property type="match status" value="1"/>
</dbReference>
<dbReference type="InterPro" id="IPR038550">
    <property type="entry name" value="GPCR_3_9-Cys_sf"/>
</dbReference>
<evidence type="ECO:0000313" key="24">
    <source>
        <dbReference type="RefSeq" id="XP_029029243.1"/>
    </source>
</evidence>
<dbReference type="CTD" id="568406"/>
<feature type="chain" id="PRO_5027714713" description="Metabotropic glutamate receptor 1" evidence="21">
    <location>
        <begin position="25"/>
        <end position="1180"/>
    </location>
</feature>
<evidence type="ECO:0000256" key="18">
    <source>
        <dbReference type="ARBA" id="ARBA00070133"/>
    </source>
</evidence>
<dbReference type="PRINTS" id="PR01055">
    <property type="entry name" value="MTABOTROPC5R"/>
</dbReference>
<keyword evidence="5 20" id="KW-0812">Transmembrane</keyword>
<keyword evidence="14" id="KW-0807">Transducer</keyword>
<dbReference type="InParanoid" id="A0A6P7PFS5"/>
<keyword evidence="4" id="KW-0597">Phosphoprotein</keyword>
<evidence type="ECO:0000259" key="22">
    <source>
        <dbReference type="PROSITE" id="PS50259"/>
    </source>
</evidence>
<feature type="transmembrane region" description="Helical" evidence="20">
    <location>
        <begin position="586"/>
        <end position="610"/>
    </location>
</feature>
<dbReference type="InterPro" id="IPR028082">
    <property type="entry name" value="Peripla_BP_I"/>
</dbReference>
<evidence type="ECO:0000256" key="9">
    <source>
        <dbReference type="ARBA" id="ARBA00023040"/>
    </source>
</evidence>
<dbReference type="FunFam" id="3.40.50.2300:FF:000219">
    <property type="entry name" value="Glutamate metabotropic receptor 5"/>
    <property type="match status" value="2"/>
</dbReference>
<dbReference type="Proteomes" id="UP000515150">
    <property type="component" value="Chromosome 14"/>
</dbReference>
<gene>
    <name evidence="24" type="primary">grm5a</name>
</gene>
<dbReference type="InterPro" id="IPR017979">
    <property type="entry name" value="GPCR_3_CS"/>
</dbReference>
<evidence type="ECO:0000256" key="14">
    <source>
        <dbReference type="ARBA" id="ARBA00023224"/>
    </source>
</evidence>
<feature type="region of interest" description="Disordered" evidence="19">
    <location>
        <begin position="1136"/>
        <end position="1164"/>
    </location>
</feature>